<dbReference type="RefSeq" id="WP_074072772.1">
    <property type="nucleotide sequence ID" value="NZ_CP017105.1"/>
</dbReference>
<dbReference type="Pfam" id="PF00903">
    <property type="entry name" value="Glyoxalase"/>
    <property type="match status" value="1"/>
</dbReference>
<protein>
    <submittedName>
        <fullName evidence="2">Glyoxalase/bleomycin resistance protein/dioxygenase family protein</fullName>
    </submittedName>
</protein>
<dbReference type="InterPro" id="IPR029068">
    <property type="entry name" value="Glyas_Bleomycin-R_OHBP_Dase"/>
</dbReference>
<dbReference type="Gene3D" id="3.10.180.10">
    <property type="entry name" value="2,3-Dihydroxybiphenyl 1,2-Dioxygenase, domain 1"/>
    <property type="match status" value="1"/>
</dbReference>
<dbReference type="AlphaFoldDB" id="A0A1L5NXM1"/>
<gene>
    <name evidence="2" type="ORF">IE4872_PD02105</name>
</gene>
<keyword evidence="2" id="KW-0560">Oxidoreductase</keyword>
<proteinExistence type="predicted"/>
<keyword evidence="2" id="KW-0614">Plasmid</keyword>
<dbReference type="InterPro" id="IPR037523">
    <property type="entry name" value="VOC_core"/>
</dbReference>
<dbReference type="Proteomes" id="UP000184749">
    <property type="component" value="Plasmid pRgalIE4872d"/>
</dbReference>
<keyword evidence="2" id="KW-0223">Dioxygenase</keyword>
<dbReference type="InterPro" id="IPR004360">
    <property type="entry name" value="Glyas_Fos-R_dOase_dom"/>
</dbReference>
<evidence type="ECO:0000259" key="1">
    <source>
        <dbReference type="PROSITE" id="PS51819"/>
    </source>
</evidence>
<geneLocation type="plasmid" evidence="3">
    <name>prgalie4872d</name>
</geneLocation>
<feature type="domain" description="VOC" evidence="1">
    <location>
        <begin position="13"/>
        <end position="117"/>
    </location>
</feature>
<sequence length="140" mass="15309">MTHAPGKRPLFRKLDNHLLHVSDLDAAVAFYGDRLGHALVWRDDEAAGFALPETDAELVVHLHIGPETDILVDDVDEAFKEFLAAGGEAVQPPFEIAVGRCARVRDPFGNIVVILDQSKGTLVTDAKRRVTGVKRAINHP</sequence>
<evidence type="ECO:0000313" key="2">
    <source>
        <dbReference type="EMBL" id="APO72618.1"/>
    </source>
</evidence>
<dbReference type="PROSITE" id="PS51819">
    <property type="entry name" value="VOC"/>
    <property type="match status" value="1"/>
</dbReference>
<dbReference type="SUPFAM" id="SSF54593">
    <property type="entry name" value="Glyoxalase/Bleomycin resistance protein/Dihydroxybiphenyl dioxygenase"/>
    <property type="match status" value="1"/>
</dbReference>
<dbReference type="GO" id="GO:0051213">
    <property type="term" value="F:dioxygenase activity"/>
    <property type="evidence" value="ECO:0007669"/>
    <property type="project" value="UniProtKB-KW"/>
</dbReference>
<evidence type="ECO:0000313" key="3">
    <source>
        <dbReference type="Proteomes" id="UP000184749"/>
    </source>
</evidence>
<name>A0A1L5NXM1_9HYPH</name>
<organism evidence="2 3">
    <name type="scientific">Rhizobium gallicum</name>
    <dbReference type="NCBI Taxonomy" id="56730"/>
    <lineage>
        <taxon>Bacteria</taxon>
        <taxon>Pseudomonadati</taxon>
        <taxon>Pseudomonadota</taxon>
        <taxon>Alphaproteobacteria</taxon>
        <taxon>Hyphomicrobiales</taxon>
        <taxon>Rhizobiaceae</taxon>
        <taxon>Rhizobium/Agrobacterium group</taxon>
        <taxon>Rhizobium</taxon>
    </lineage>
</organism>
<dbReference type="EMBL" id="CP017105">
    <property type="protein sequence ID" value="APO72618.1"/>
    <property type="molecule type" value="Genomic_DNA"/>
</dbReference>
<dbReference type="OrthoDB" id="9795618at2"/>
<accession>A0A1L5NXM1</accession>
<reference evidence="2 3" key="1">
    <citation type="submission" date="2016-09" db="EMBL/GenBank/DDBJ databases">
        <title>The complete genome sequences of Rhizobium gallicum, symbiovars gallicum and phaseoli, symbionts associated to common bean (Phaseolus vulgaris).</title>
        <authorList>
            <person name="Bustos P."/>
            <person name="Santamaria R.I."/>
            <person name="Perez-Carrascal O.M."/>
            <person name="Juarez S."/>
            <person name="Lozano L."/>
            <person name="Martinez-Flores I."/>
            <person name="Martinez-Romero E."/>
            <person name="Cevallos M."/>
            <person name="Romero D."/>
            <person name="Davila G."/>
            <person name="Gonzalez V."/>
        </authorList>
    </citation>
    <scope>NUCLEOTIDE SEQUENCE [LARGE SCALE GENOMIC DNA]</scope>
    <source>
        <strain evidence="2 3">IE4872</strain>
        <plasmid evidence="3">prgalie4872d</plasmid>
    </source>
</reference>